<dbReference type="PANTHER" id="PTHR11017">
    <property type="entry name" value="LEUCINE-RICH REPEAT-CONTAINING PROTEIN"/>
    <property type="match status" value="1"/>
</dbReference>
<evidence type="ECO:0000256" key="7">
    <source>
        <dbReference type="ARBA" id="ARBA00022840"/>
    </source>
</evidence>
<dbReference type="GO" id="GO:0007165">
    <property type="term" value="P:signal transduction"/>
    <property type="evidence" value="ECO:0007669"/>
    <property type="project" value="InterPro"/>
</dbReference>
<keyword evidence="8" id="KW-0520">NAD</keyword>
<dbReference type="SUPFAM" id="SSF52047">
    <property type="entry name" value="RNI-like"/>
    <property type="match status" value="2"/>
</dbReference>
<evidence type="ECO:0000313" key="11">
    <source>
        <dbReference type="EMBL" id="VYS59343.1"/>
    </source>
</evidence>
<comment type="catalytic activity">
    <reaction evidence="9">
        <text>NAD(+) + H2O = ADP-D-ribose + nicotinamide + H(+)</text>
        <dbReference type="Rhea" id="RHEA:16301"/>
        <dbReference type="ChEBI" id="CHEBI:15377"/>
        <dbReference type="ChEBI" id="CHEBI:15378"/>
        <dbReference type="ChEBI" id="CHEBI:17154"/>
        <dbReference type="ChEBI" id="CHEBI:57540"/>
        <dbReference type="ChEBI" id="CHEBI:57967"/>
        <dbReference type="EC" id="3.2.2.6"/>
    </reaction>
    <physiologicalReaction direction="left-to-right" evidence="9">
        <dbReference type="Rhea" id="RHEA:16302"/>
    </physiologicalReaction>
</comment>
<dbReference type="GO" id="GO:0061809">
    <property type="term" value="F:NAD+ nucleosidase activity, cyclic ADP-ribose generating"/>
    <property type="evidence" value="ECO:0007669"/>
    <property type="project" value="UniProtKB-EC"/>
</dbReference>
<proteinExistence type="predicted"/>
<dbReference type="FunFam" id="3.40.50.300:FF:001002">
    <property type="entry name" value="Disease resistance protein (TIR-NBS-LRR class)"/>
    <property type="match status" value="1"/>
</dbReference>
<dbReference type="SMART" id="SM00255">
    <property type="entry name" value="TIR"/>
    <property type="match status" value="1"/>
</dbReference>
<keyword evidence="2" id="KW-0433">Leucine-rich repeat</keyword>
<dbReference type="FunFam" id="3.80.10.10:FF:000845">
    <property type="entry name" value="Disease resistance protein (TIR-NBS-LRR class)"/>
    <property type="match status" value="1"/>
</dbReference>
<dbReference type="SMART" id="SM00382">
    <property type="entry name" value="AAA"/>
    <property type="match status" value="1"/>
</dbReference>
<dbReference type="EC" id="3.2.2.6" evidence="1"/>
<dbReference type="InterPro" id="IPR035897">
    <property type="entry name" value="Toll_tir_struct_dom_sf"/>
</dbReference>
<dbReference type="ExpressionAtlas" id="A0A654FCR4">
    <property type="expression patterns" value="baseline and differential"/>
</dbReference>
<keyword evidence="3" id="KW-0677">Repeat</keyword>
<dbReference type="Pfam" id="PF00931">
    <property type="entry name" value="NB-ARC"/>
    <property type="match status" value="1"/>
</dbReference>
<protein>
    <recommendedName>
        <fullName evidence="1">ADP-ribosyl cyclase/cyclic ADP-ribose hydrolase</fullName>
        <ecNumber evidence="1">3.2.2.6</ecNumber>
    </recommendedName>
</protein>
<dbReference type="InterPro" id="IPR027417">
    <property type="entry name" value="P-loop_NTPase"/>
</dbReference>
<dbReference type="PANTHER" id="PTHR11017:SF411">
    <property type="entry name" value="ADP-RIBOSYL CYCLASE_CYCLIC ADP-RIBOSE HYDROLASE-RELATED"/>
    <property type="match status" value="1"/>
</dbReference>
<dbReference type="InterPro" id="IPR011713">
    <property type="entry name" value="Leu-rich_rpt_3"/>
</dbReference>
<dbReference type="InterPro" id="IPR045344">
    <property type="entry name" value="C-JID"/>
</dbReference>
<dbReference type="Gene3D" id="1.10.8.430">
    <property type="entry name" value="Helical domain of apoptotic protease-activating factors"/>
    <property type="match status" value="1"/>
</dbReference>
<dbReference type="FunFam" id="1.10.8.430:FF:000002">
    <property type="entry name" value="Disease resistance protein (TIR-NBS-LRR class)"/>
    <property type="match status" value="1"/>
</dbReference>
<sequence>MGSAMSLSCSKRKATSQDVDSESCKRRKICSTNDAENCRFIPDESSWSLCATSVSRNWKHDVFPSFHGADVRRTFLSHIMESFRRKGIDTFIDNNIERSKSIGPELKEAIKGSKIAIVLLSRKYASSSWCLDELAEIMICREVLGQIVMTIFYEVDPTDIKKQTGEFGKAFTKTCRGKPKEQVERWRKALEDVATIAGYHSHKWRNEADMIEKIATDVSNMLNSFTPSRDFNGLVGMRAHMNMMEHLLRLDLDEVRIIGIWGPPGIGKTTIARFLLNQVSDRFQLSAIMVNIKGCYPRPCFDEYSAQLQLQNQMLSQMINHKDIMISHLGVAQERLRDKKVFLVLDEVDQLGQLDALAKETRWFGPGSRIIITTEDLGVLKAHGINHVYKVGYPSNDEAFQIFCMNAFGQKQPHEGFDEIAGEVMALAGELPLGLKVLGSALRGKSKPEWERTLPRLKTSLDGDIGSIIQFSYDGLCDEDKYLFLYIACLFNGESTFKVKELLGKFLDVRQGLHILAQKSLISIEYGNIYMHTLLEQFGRETSRKQFVHHGYRKHQLLVGERDICEVLNDDTIDSRRFIGINLDLRNNVEELNISEKALERIHDFQFVRINDKNHALHERPQGLIYQSPQIRSLHWKCYQNICLPSTFNSEFLVELDMSDSNLRKLWEGTKQLRNLKWMDLSYSSYLKELPNLSTATNLEELKLRNCSSLVELPSSIEKLTSLQILDLQYCSSLVELPSFGNTTKLKKLDLGNCSSLEKLPPSINANNLQELSLRNCSRVVELPAIENATNLWELNLLNCSSLIELPLSIGTANNLWNLDISGCSSLVKLPSSIGDMTNLDVLDLSNCSSLVELPSSIGNLQKLSELSCGCSKLDALPTNINLKSLDILDLTDCSRLKSFPEISIHIEYLYLIGTAIKEVPLSIMSWSPLATFQISYFESLKEFPHALDIITELWLSKDIQEVSPWVKRMSRLRDLRLYDCNNLVSLPQLPDSLAYLYADNCKSLERLDCCFNNPEIRLYFPKCFKLNQEARDLIMHTSPCINAMFPGTQVPACFNHRATSGDSLKIKLKESPLPTTLRFKACIMLVKVNEQMSYDWISMSVDIVIRDEHNDLKVHCTPSDHEIYPVLTEHIYTFELEVEEVTSTELVFEFPQLNKRNWKIGECGILQRETRSLRRSSSPDLSPESSRVSS</sequence>
<dbReference type="GO" id="GO:0005524">
    <property type="term" value="F:ATP binding"/>
    <property type="evidence" value="ECO:0007669"/>
    <property type="project" value="UniProtKB-KW"/>
</dbReference>
<dbReference type="GO" id="GO:0006952">
    <property type="term" value="P:defense response"/>
    <property type="evidence" value="ECO:0007669"/>
    <property type="project" value="UniProtKB-KW"/>
</dbReference>
<evidence type="ECO:0000313" key="12">
    <source>
        <dbReference type="Proteomes" id="UP000426265"/>
    </source>
</evidence>
<dbReference type="GO" id="GO:0051707">
    <property type="term" value="P:response to other organism"/>
    <property type="evidence" value="ECO:0007669"/>
    <property type="project" value="UniProtKB-ARBA"/>
</dbReference>
<organism evidence="11 12">
    <name type="scientific">Arabidopsis thaliana</name>
    <name type="common">Mouse-ear cress</name>
    <dbReference type="NCBI Taxonomy" id="3702"/>
    <lineage>
        <taxon>Eukaryota</taxon>
        <taxon>Viridiplantae</taxon>
        <taxon>Streptophyta</taxon>
        <taxon>Embryophyta</taxon>
        <taxon>Tracheophyta</taxon>
        <taxon>Spermatophyta</taxon>
        <taxon>Magnoliopsida</taxon>
        <taxon>eudicotyledons</taxon>
        <taxon>Gunneridae</taxon>
        <taxon>Pentapetalae</taxon>
        <taxon>rosids</taxon>
        <taxon>malvids</taxon>
        <taxon>Brassicales</taxon>
        <taxon>Brassicaceae</taxon>
        <taxon>Camelineae</taxon>
        <taxon>Arabidopsis</taxon>
    </lineage>
</organism>
<dbReference type="SUPFAM" id="SSF52540">
    <property type="entry name" value="P-loop containing nucleoside triphosphate hydrolases"/>
    <property type="match status" value="1"/>
</dbReference>
<dbReference type="InterPro" id="IPR032675">
    <property type="entry name" value="LRR_dom_sf"/>
</dbReference>
<dbReference type="SUPFAM" id="SSF52200">
    <property type="entry name" value="Toll/Interleukin receptor TIR domain"/>
    <property type="match status" value="1"/>
</dbReference>
<evidence type="ECO:0000256" key="4">
    <source>
        <dbReference type="ARBA" id="ARBA00022741"/>
    </source>
</evidence>
<accession>A0A654FCR4</accession>
<dbReference type="InterPro" id="IPR002182">
    <property type="entry name" value="NB-ARC"/>
</dbReference>
<evidence type="ECO:0000256" key="2">
    <source>
        <dbReference type="ARBA" id="ARBA00022614"/>
    </source>
</evidence>
<dbReference type="AlphaFoldDB" id="A0A654FCR4"/>
<dbReference type="InterPro" id="IPR036390">
    <property type="entry name" value="WH_DNA-bd_sf"/>
</dbReference>
<dbReference type="Gene3D" id="3.40.50.10140">
    <property type="entry name" value="Toll/interleukin-1 receptor homology (TIR) domain"/>
    <property type="match status" value="1"/>
</dbReference>
<dbReference type="InterPro" id="IPR003593">
    <property type="entry name" value="AAA+_ATPase"/>
</dbReference>
<evidence type="ECO:0000256" key="5">
    <source>
        <dbReference type="ARBA" id="ARBA00022801"/>
    </source>
</evidence>
<dbReference type="SUPFAM" id="SSF46785">
    <property type="entry name" value="Winged helix' DNA-binding domain"/>
    <property type="match status" value="1"/>
</dbReference>
<dbReference type="EMBL" id="CACRSJ010000106">
    <property type="protein sequence ID" value="VYS59343.1"/>
    <property type="molecule type" value="Genomic_DNA"/>
</dbReference>
<dbReference type="Pfam" id="PF01582">
    <property type="entry name" value="TIR"/>
    <property type="match status" value="1"/>
</dbReference>
<dbReference type="Gene3D" id="3.80.10.10">
    <property type="entry name" value="Ribonuclease Inhibitor"/>
    <property type="match status" value="3"/>
</dbReference>
<dbReference type="FunFam" id="3.80.10.10:FF:000701">
    <property type="entry name" value="Disease resistance protein (TIR-NBS-LRR class)"/>
    <property type="match status" value="1"/>
</dbReference>
<dbReference type="InterPro" id="IPR042197">
    <property type="entry name" value="Apaf_helical"/>
</dbReference>
<dbReference type="InterPro" id="IPR000157">
    <property type="entry name" value="TIR_dom"/>
</dbReference>
<dbReference type="Proteomes" id="UP000426265">
    <property type="component" value="Unassembled WGS sequence"/>
</dbReference>
<evidence type="ECO:0000256" key="8">
    <source>
        <dbReference type="ARBA" id="ARBA00023027"/>
    </source>
</evidence>
<gene>
    <name evidence="11" type="ORF">AN1_LOCUS14784</name>
</gene>
<keyword evidence="5" id="KW-0378">Hydrolase</keyword>
<dbReference type="CDD" id="cd01127">
    <property type="entry name" value="TrwB_TraG_TraD_VirD4"/>
    <property type="match status" value="1"/>
</dbReference>
<feature type="domain" description="TIR" evidence="10">
    <location>
        <begin position="58"/>
        <end position="222"/>
    </location>
</feature>
<keyword evidence="4" id="KW-0547">Nucleotide-binding</keyword>
<evidence type="ECO:0000256" key="6">
    <source>
        <dbReference type="ARBA" id="ARBA00022821"/>
    </source>
</evidence>
<name>A0A654FCR4_ARATH</name>
<evidence type="ECO:0000259" key="10">
    <source>
        <dbReference type="PROSITE" id="PS50104"/>
    </source>
</evidence>
<dbReference type="Pfam" id="PF23282">
    <property type="entry name" value="WHD_ROQ1"/>
    <property type="match status" value="1"/>
</dbReference>
<evidence type="ECO:0000256" key="1">
    <source>
        <dbReference type="ARBA" id="ARBA00011982"/>
    </source>
</evidence>
<evidence type="ECO:0000256" key="9">
    <source>
        <dbReference type="ARBA" id="ARBA00047304"/>
    </source>
</evidence>
<dbReference type="InterPro" id="IPR044974">
    <property type="entry name" value="Disease_R_plants"/>
</dbReference>
<dbReference type="PRINTS" id="PR00364">
    <property type="entry name" value="DISEASERSIST"/>
</dbReference>
<dbReference type="Pfam" id="PF07725">
    <property type="entry name" value="LRR_3"/>
    <property type="match status" value="1"/>
</dbReference>
<dbReference type="InterPro" id="IPR058192">
    <property type="entry name" value="WHD_ROQ1-like"/>
</dbReference>
<dbReference type="Pfam" id="PF20160">
    <property type="entry name" value="C-JID"/>
    <property type="match status" value="1"/>
</dbReference>
<dbReference type="FunFam" id="3.40.50.10140:FF:000007">
    <property type="entry name" value="Disease resistance protein (TIR-NBS-LRR class)"/>
    <property type="match status" value="1"/>
</dbReference>
<keyword evidence="6" id="KW-0611">Plant defense</keyword>
<dbReference type="Gene3D" id="3.40.50.300">
    <property type="entry name" value="P-loop containing nucleotide triphosphate hydrolases"/>
    <property type="match status" value="1"/>
</dbReference>
<dbReference type="GO" id="GO:0043531">
    <property type="term" value="F:ADP binding"/>
    <property type="evidence" value="ECO:0007669"/>
    <property type="project" value="InterPro"/>
</dbReference>
<keyword evidence="7" id="KW-0067">ATP-binding</keyword>
<dbReference type="PROSITE" id="PS50104">
    <property type="entry name" value="TIR"/>
    <property type="match status" value="1"/>
</dbReference>
<reference evidence="11 12" key="1">
    <citation type="submission" date="2019-11" db="EMBL/GenBank/DDBJ databases">
        <authorList>
            <person name="Jiao W.-B."/>
            <person name="Schneeberger K."/>
        </authorList>
    </citation>
    <scope>NUCLEOTIDE SEQUENCE [LARGE SCALE GENOMIC DNA]</scope>
    <source>
        <strain evidence="12">cv. An-1</strain>
    </source>
</reference>
<evidence type="ECO:0000256" key="3">
    <source>
        <dbReference type="ARBA" id="ARBA00022737"/>
    </source>
</evidence>